<dbReference type="InterPro" id="IPR001478">
    <property type="entry name" value="PDZ"/>
</dbReference>
<dbReference type="InterPro" id="IPR036034">
    <property type="entry name" value="PDZ_sf"/>
</dbReference>
<dbReference type="SMART" id="SM00228">
    <property type="entry name" value="PDZ"/>
    <property type="match status" value="1"/>
</dbReference>
<dbReference type="InterPro" id="IPR029045">
    <property type="entry name" value="ClpP/crotonase-like_dom_sf"/>
</dbReference>
<dbReference type="Pfam" id="PF03572">
    <property type="entry name" value="Peptidase_S41"/>
    <property type="match status" value="1"/>
</dbReference>
<organism evidence="7 8">
    <name type="scientific">Persicobacter psychrovividus</name>
    <dbReference type="NCBI Taxonomy" id="387638"/>
    <lineage>
        <taxon>Bacteria</taxon>
        <taxon>Pseudomonadati</taxon>
        <taxon>Bacteroidota</taxon>
        <taxon>Cytophagia</taxon>
        <taxon>Cytophagales</taxon>
        <taxon>Persicobacteraceae</taxon>
        <taxon>Persicobacter</taxon>
    </lineage>
</organism>
<sequence>MSSKKNSAFHIKLPIFIALGLIAGILIGATMAGNESPKNNSLISSIHKFSNIVSYIQRDYVDEVDTEDLVETAISKMLEKLDPHSVYIPAKDLEMSKSQLEGKFYGIGIEFNILRDTLYVVSPLSGGPSQKLGIKSGDKIVEVDGENIASTGISNRDVVDMLRGEQGTKVNVKIYRKNSKELLNFDIVRDKIPQNSLEVAYMVDHEIGYMKISRFSATTYQEFHDGLKKLKNEGMTKLILDLQGNPGGYMDRAVKIADDLLDNDALIVYTKGKEKRYNTQYYAKRPGLFEKGKLIVLLDEGSASASEIVSGAVQDNDRGLVVGRRSFGKGLVQMPIPLNDGSELRLTISRYYTPSGRSIQKPYDAKHMEDYFNDRLNRYEHGEFFHADSIKMNDSLKYKTVHGRTVYGGGGIMPDYFVPLDTANQSDYFVKLFYSNALREYTIKYSEKNAKKLKAMKYEDFRKNFRVSEAMLKDLIKTAEELDVKFNKEQYETSKDMIKLRIKAQVARSIWDNEGFYPIFNEQNEAFIQAVKIMDNDKSWVKL</sequence>
<dbReference type="NCBIfam" id="TIGR00225">
    <property type="entry name" value="prc"/>
    <property type="match status" value="1"/>
</dbReference>
<dbReference type="SMART" id="SM00245">
    <property type="entry name" value="TSPc"/>
    <property type="match status" value="1"/>
</dbReference>
<evidence type="ECO:0000256" key="2">
    <source>
        <dbReference type="ARBA" id="ARBA00022670"/>
    </source>
</evidence>
<feature type="domain" description="PDZ" evidence="6">
    <location>
        <begin position="92"/>
        <end position="163"/>
    </location>
</feature>
<dbReference type="Proteomes" id="UP001354989">
    <property type="component" value="Chromosome"/>
</dbReference>
<dbReference type="Gene3D" id="3.30.750.44">
    <property type="match status" value="1"/>
</dbReference>
<dbReference type="SUPFAM" id="SSF50156">
    <property type="entry name" value="PDZ domain-like"/>
    <property type="match status" value="1"/>
</dbReference>
<dbReference type="Gene3D" id="2.30.42.10">
    <property type="match status" value="1"/>
</dbReference>
<dbReference type="PANTHER" id="PTHR32060:SF30">
    <property type="entry name" value="CARBOXY-TERMINAL PROCESSING PROTEASE CTPA"/>
    <property type="match status" value="1"/>
</dbReference>
<dbReference type="CDD" id="cd06782">
    <property type="entry name" value="cpPDZ_CPP-like"/>
    <property type="match status" value="1"/>
</dbReference>
<evidence type="ECO:0000256" key="4">
    <source>
        <dbReference type="ARBA" id="ARBA00022825"/>
    </source>
</evidence>
<dbReference type="CDD" id="cd07560">
    <property type="entry name" value="Peptidase_S41_CPP"/>
    <property type="match status" value="1"/>
</dbReference>
<protein>
    <submittedName>
        <fullName evidence="7">Peptidase S41</fullName>
    </submittedName>
</protein>
<dbReference type="RefSeq" id="WP_332920557.1">
    <property type="nucleotide sequence ID" value="NZ_AP025292.1"/>
</dbReference>
<keyword evidence="4 5" id="KW-0720">Serine protease</keyword>
<dbReference type="Gene3D" id="3.90.226.10">
    <property type="entry name" value="2-enoyl-CoA Hydratase, Chain A, domain 1"/>
    <property type="match status" value="1"/>
</dbReference>
<evidence type="ECO:0000256" key="5">
    <source>
        <dbReference type="RuleBase" id="RU004404"/>
    </source>
</evidence>
<keyword evidence="8" id="KW-1185">Reference proteome</keyword>
<dbReference type="EMBL" id="AP025292">
    <property type="protein sequence ID" value="BDC98911.1"/>
    <property type="molecule type" value="Genomic_DNA"/>
</dbReference>
<evidence type="ECO:0000313" key="7">
    <source>
        <dbReference type="EMBL" id="BDC98911.1"/>
    </source>
</evidence>
<dbReference type="InterPro" id="IPR005151">
    <property type="entry name" value="Tail-specific_protease"/>
</dbReference>
<dbReference type="PANTHER" id="PTHR32060">
    <property type="entry name" value="TAIL-SPECIFIC PROTEASE"/>
    <property type="match status" value="1"/>
</dbReference>
<accession>A0ABM7VDB7</accession>
<keyword evidence="3 5" id="KW-0378">Hydrolase</keyword>
<proteinExistence type="inferred from homology"/>
<dbReference type="InterPro" id="IPR004447">
    <property type="entry name" value="Peptidase_S41A"/>
</dbReference>
<dbReference type="Pfam" id="PF13180">
    <property type="entry name" value="PDZ_2"/>
    <property type="match status" value="1"/>
</dbReference>
<dbReference type="InterPro" id="IPR055210">
    <property type="entry name" value="CtpA/B_N"/>
</dbReference>
<comment type="similarity">
    <text evidence="1 5">Belongs to the peptidase S41A family.</text>
</comment>
<name>A0ABM7VDB7_9BACT</name>
<gene>
    <name evidence="7" type="ORF">PEPS_11920</name>
</gene>
<evidence type="ECO:0000313" key="8">
    <source>
        <dbReference type="Proteomes" id="UP001354989"/>
    </source>
</evidence>
<evidence type="ECO:0000256" key="3">
    <source>
        <dbReference type="ARBA" id="ARBA00022801"/>
    </source>
</evidence>
<evidence type="ECO:0000259" key="6">
    <source>
        <dbReference type="PROSITE" id="PS50106"/>
    </source>
</evidence>
<keyword evidence="2 5" id="KW-0645">Protease</keyword>
<dbReference type="Pfam" id="PF22694">
    <property type="entry name" value="CtpB_N-like"/>
    <property type="match status" value="1"/>
</dbReference>
<dbReference type="PROSITE" id="PS50106">
    <property type="entry name" value="PDZ"/>
    <property type="match status" value="1"/>
</dbReference>
<dbReference type="SUPFAM" id="SSF52096">
    <property type="entry name" value="ClpP/crotonase"/>
    <property type="match status" value="1"/>
</dbReference>
<reference evidence="7 8" key="1">
    <citation type="submission" date="2021-12" db="EMBL/GenBank/DDBJ databases">
        <title>Genome sequencing of bacteria with rrn-lacking chromosome and rrn-plasmid.</title>
        <authorList>
            <person name="Anda M."/>
            <person name="Iwasaki W."/>
        </authorList>
    </citation>
    <scope>NUCLEOTIDE SEQUENCE [LARGE SCALE GENOMIC DNA]</scope>
    <source>
        <strain evidence="7 8">NBRC 101262</strain>
    </source>
</reference>
<evidence type="ECO:0000256" key="1">
    <source>
        <dbReference type="ARBA" id="ARBA00009179"/>
    </source>
</evidence>